<feature type="compositionally biased region" description="Basic and acidic residues" evidence="2">
    <location>
        <begin position="438"/>
        <end position="448"/>
    </location>
</feature>
<feature type="coiled-coil region" evidence="1">
    <location>
        <begin position="238"/>
        <end position="272"/>
    </location>
</feature>
<comment type="caution">
    <text evidence="3">The sequence shown here is derived from an EMBL/GenBank/DDBJ whole genome shotgun (WGS) entry which is preliminary data.</text>
</comment>
<feature type="region of interest" description="Disordered" evidence="2">
    <location>
        <begin position="112"/>
        <end position="131"/>
    </location>
</feature>
<dbReference type="OrthoDB" id="5404651at2759"/>
<evidence type="ECO:0008006" key="5">
    <source>
        <dbReference type="Google" id="ProtNLM"/>
    </source>
</evidence>
<dbReference type="EMBL" id="PJEX01000651">
    <property type="protein sequence ID" value="TKW48976.1"/>
    <property type="molecule type" value="Genomic_DNA"/>
</dbReference>
<protein>
    <recommendedName>
        <fullName evidence="5">FAD-dependent oxidoreductase-like enzyme</fullName>
    </recommendedName>
</protein>
<name>A0A4V6DFF7_9PEZI</name>
<feature type="compositionally biased region" description="Low complexity" evidence="2">
    <location>
        <begin position="346"/>
        <end position="370"/>
    </location>
</feature>
<keyword evidence="4" id="KW-1185">Reference proteome</keyword>
<feature type="compositionally biased region" description="Basic and acidic residues" evidence="2">
    <location>
        <begin position="556"/>
        <end position="580"/>
    </location>
</feature>
<evidence type="ECO:0000256" key="2">
    <source>
        <dbReference type="SAM" id="MobiDB-lite"/>
    </source>
</evidence>
<feature type="region of interest" description="Disordered" evidence="2">
    <location>
        <begin position="1"/>
        <end position="87"/>
    </location>
</feature>
<feature type="compositionally biased region" description="Basic and acidic residues" evidence="2">
    <location>
        <begin position="513"/>
        <end position="522"/>
    </location>
</feature>
<feature type="region of interest" description="Disordered" evidence="2">
    <location>
        <begin position="345"/>
        <end position="458"/>
    </location>
</feature>
<evidence type="ECO:0000256" key="1">
    <source>
        <dbReference type="SAM" id="Coils"/>
    </source>
</evidence>
<sequence>MAADSDAGGAQQPNGTLTDTRSVADAPTTPQDDDILALSSSQVTLPSTEVPASPIEPNQSFKTEANDDRLSSSAVIPSSLTPPPSSQLVTHAANGALQTAYGASHRSALFSPPATGLNTTARRDGGLGTEYVPPAPQQVLEATADELRAMMQASIAEHAKLKMEAAHHKLQYNLLSLQADEDAKRAAVEQEMTRREIEALRTVEYSRHAVRELSAASESAQMKYLQMKMWYGDAMEENDALARRVKMAKKVIAQKEEEIIGLVEERDMLLNRIRENREHFHMLCSPGGIFHGAMTPKQQTISTPQPPHRATPKQTPRSVNRDEARVDGDHGPEPIAALLQALSQDSNNNNHNNTSAPSTPTTAVRPPATTRMPAKHTRNAQSLSSLPTTPVTRAQRHHEQQSGLLPSVNLVPQSEPRHRYTSAQTAPGTPPPPATQDRVQERARKSRESTISADDNEELARQALESVAKSASFLSQASRASRNGRRPLPSGCGNGSDGEEVYESQASQAASEMLRRDPRESFEVASSVGSRDGTPAPAEKSARLQAKLFSGITKSGTDKRKFGHGRGAEQEAQEAREARSDLVSPAKKMRVGGLIGENPKVGLWIQQGHN</sequence>
<feature type="region of interest" description="Disordered" evidence="2">
    <location>
        <begin position="471"/>
        <end position="584"/>
    </location>
</feature>
<dbReference type="STRING" id="1306861.A0A4V6DFF7"/>
<dbReference type="Proteomes" id="UP000310108">
    <property type="component" value="Unassembled WGS sequence"/>
</dbReference>
<organism evidence="3 4">
    <name type="scientific">Colletotrichum tanaceti</name>
    <dbReference type="NCBI Taxonomy" id="1306861"/>
    <lineage>
        <taxon>Eukaryota</taxon>
        <taxon>Fungi</taxon>
        <taxon>Dikarya</taxon>
        <taxon>Ascomycota</taxon>
        <taxon>Pezizomycotina</taxon>
        <taxon>Sordariomycetes</taxon>
        <taxon>Hypocreomycetidae</taxon>
        <taxon>Glomerellales</taxon>
        <taxon>Glomerellaceae</taxon>
        <taxon>Colletotrichum</taxon>
        <taxon>Colletotrichum destructivum species complex</taxon>
    </lineage>
</organism>
<feature type="compositionally biased region" description="Polar residues" evidence="2">
    <location>
        <begin position="38"/>
        <end position="47"/>
    </location>
</feature>
<feature type="compositionally biased region" description="Polar residues" evidence="2">
    <location>
        <begin position="11"/>
        <end position="21"/>
    </location>
</feature>
<keyword evidence="1" id="KW-0175">Coiled coil</keyword>
<dbReference type="AlphaFoldDB" id="A0A4V6DFF7"/>
<feature type="region of interest" description="Disordered" evidence="2">
    <location>
        <begin position="290"/>
        <end position="332"/>
    </location>
</feature>
<evidence type="ECO:0000313" key="3">
    <source>
        <dbReference type="EMBL" id="TKW48976.1"/>
    </source>
</evidence>
<accession>A0A4V6DFF7</accession>
<feature type="compositionally biased region" description="Basic and acidic residues" evidence="2">
    <location>
        <begin position="319"/>
        <end position="332"/>
    </location>
</feature>
<feature type="compositionally biased region" description="Polar residues" evidence="2">
    <location>
        <begin position="379"/>
        <end position="392"/>
    </location>
</feature>
<reference evidence="3 4" key="1">
    <citation type="journal article" date="2019" name="PLoS ONE">
        <title>Comparative genome analysis indicates high evolutionary potential of pathogenicity genes in Colletotrichum tanaceti.</title>
        <authorList>
            <person name="Lelwala R.V."/>
            <person name="Korhonen P.K."/>
            <person name="Young N.D."/>
            <person name="Scott J.B."/>
            <person name="Ades P.A."/>
            <person name="Gasser R.B."/>
            <person name="Taylor P.W.J."/>
        </authorList>
    </citation>
    <scope>NUCLEOTIDE SEQUENCE [LARGE SCALE GENOMIC DNA]</scope>
    <source>
        <strain evidence="3">BRIP57314</strain>
    </source>
</reference>
<feature type="compositionally biased region" description="Polar residues" evidence="2">
    <location>
        <begin position="472"/>
        <end position="481"/>
    </location>
</feature>
<evidence type="ECO:0000313" key="4">
    <source>
        <dbReference type="Proteomes" id="UP000310108"/>
    </source>
</evidence>
<proteinExistence type="predicted"/>
<gene>
    <name evidence="3" type="ORF">CTA1_4966</name>
</gene>